<dbReference type="EMBL" id="CM055095">
    <property type="protein sequence ID" value="KAJ7558980.1"/>
    <property type="molecule type" value="Genomic_DNA"/>
</dbReference>
<evidence type="ECO:0000313" key="1">
    <source>
        <dbReference type="EMBL" id="KAJ7558980.1"/>
    </source>
</evidence>
<keyword evidence="2" id="KW-1185">Reference proteome</keyword>
<proteinExistence type="predicted"/>
<reference evidence="2" key="1">
    <citation type="journal article" date="2024" name="Proc. Natl. Acad. Sci. U.S.A.">
        <title>Extraordinary preservation of gene collinearity over three hundred million years revealed in homosporous lycophytes.</title>
        <authorList>
            <person name="Li C."/>
            <person name="Wickell D."/>
            <person name="Kuo L.Y."/>
            <person name="Chen X."/>
            <person name="Nie B."/>
            <person name="Liao X."/>
            <person name="Peng D."/>
            <person name="Ji J."/>
            <person name="Jenkins J."/>
            <person name="Williams M."/>
            <person name="Shu S."/>
            <person name="Plott C."/>
            <person name="Barry K."/>
            <person name="Rajasekar S."/>
            <person name="Grimwood J."/>
            <person name="Han X."/>
            <person name="Sun S."/>
            <person name="Hou Z."/>
            <person name="He W."/>
            <person name="Dai G."/>
            <person name="Sun C."/>
            <person name="Schmutz J."/>
            <person name="Leebens-Mack J.H."/>
            <person name="Li F.W."/>
            <person name="Wang L."/>
        </authorList>
    </citation>
    <scope>NUCLEOTIDE SEQUENCE [LARGE SCALE GENOMIC DNA]</scope>
    <source>
        <strain evidence="2">cv. PW_Plant_1</strain>
    </source>
</reference>
<name>A0ACC2DY18_DIPCM</name>
<evidence type="ECO:0000313" key="2">
    <source>
        <dbReference type="Proteomes" id="UP001162992"/>
    </source>
</evidence>
<organism evidence="1 2">
    <name type="scientific">Diphasiastrum complanatum</name>
    <name type="common">Issler's clubmoss</name>
    <name type="synonym">Lycopodium complanatum</name>
    <dbReference type="NCBI Taxonomy" id="34168"/>
    <lineage>
        <taxon>Eukaryota</taxon>
        <taxon>Viridiplantae</taxon>
        <taxon>Streptophyta</taxon>
        <taxon>Embryophyta</taxon>
        <taxon>Tracheophyta</taxon>
        <taxon>Lycopodiopsida</taxon>
        <taxon>Lycopodiales</taxon>
        <taxon>Lycopodiaceae</taxon>
        <taxon>Lycopodioideae</taxon>
        <taxon>Diphasiastrum</taxon>
    </lineage>
</organism>
<protein>
    <submittedName>
        <fullName evidence="1">Uncharacterized protein</fullName>
    </submittedName>
</protein>
<sequence>MEHRLWSELDHLSQEDRIKVEQSISLHHSYIVQDPQCSSILVERIQAPLDIVWSIVRKFDAPQTYKHFISSCIMKGDGSVGSTRDITLVSGLPASTSTERLEILDDDQHILSFRVLGGEHRLKNYSSKTTVYEYEVDGMPETLVIESYVVDVPEGNSKEDTSTFADTVIRCNLGSLAKLSERLAFQPDLKFEL</sequence>
<comment type="caution">
    <text evidence="1">The sequence shown here is derived from an EMBL/GenBank/DDBJ whole genome shotgun (WGS) entry which is preliminary data.</text>
</comment>
<dbReference type="Proteomes" id="UP001162992">
    <property type="component" value="Chromosome 4"/>
</dbReference>
<gene>
    <name evidence="1" type="ORF">O6H91_04G064100</name>
</gene>
<accession>A0ACC2DY18</accession>